<reference evidence="2 3" key="1">
    <citation type="submission" date="2020-03" db="EMBL/GenBank/DDBJ databases">
        <authorList>
            <person name="Sun Q."/>
        </authorList>
    </citation>
    <scope>NUCLEOTIDE SEQUENCE [LARGE SCALE GENOMIC DNA]</scope>
    <source>
        <strain evidence="2 3">KACC 21451</strain>
    </source>
</reference>
<evidence type="ECO:0000313" key="2">
    <source>
        <dbReference type="EMBL" id="NKE04623.1"/>
    </source>
</evidence>
<evidence type="ECO:0000259" key="1">
    <source>
        <dbReference type="PROSITE" id="PS50965"/>
    </source>
</evidence>
<accession>A0A846T7L4</accession>
<evidence type="ECO:0000313" key="3">
    <source>
        <dbReference type="Proteomes" id="UP000587942"/>
    </source>
</evidence>
<feature type="domain" description="NERD" evidence="1">
    <location>
        <begin position="41"/>
        <end position="157"/>
    </location>
</feature>
<sequence>MIKKERGYPIRLRIYEAIFNRIHDNHPKFLQIEQDYKGWRSGYKGELQTDYRLSFLPEKGYYIFRDLRLADGPWHFQMDTLILTLRYIVLIETKNHSGILFFDKDSNQMIQTKEDKEKAYDSPVLQVKMQSWHLKRWINEHKFRLPPVYHFVVISNSSAIIRTNGRSLNNIVVKGDVLLNRINQLDSNHS</sequence>
<organism evidence="2 3">
    <name type="scientific">Mesobacillus selenatarsenatis</name>
    <dbReference type="NCBI Taxonomy" id="388741"/>
    <lineage>
        <taxon>Bacteria</taxon>
        <taxon>Bacillati</taxon>
        <taxon>Bacillota</taxon>
        <taxon>Bacilli</taxon>
        <taxon>Bacillales</taxon>
        <taxon>Bacillaceae</taxon>
        <taxon>Mesobacillus</taxon>
    </lineage>
</organism>
<dbReference type="Proteomes" id="UP000587942">
    <property type="component" value="Unassembled WGS sequence"/>
</dbReference>
<name>A0A846T7L4_9BACI</name>
<dbReference type="Pfam" id="PF08378">
    <property type="entry name" value="NERD"/>
    <property type="match status" value="1"/>
</dbReference>
<dbReference type="InterPro" id="IPR011528">
    <property type="entry name" value="NERD"/>
</dbReference>
<dbReference type="EMBL" id="JAAVUM010000002">
    <property type="protein sequence ID" value="NKE04623.1"/>
    <property type="molecule type" value="Genomic_DNA"/>
</dbReference>
<protein>
    <submittedName>
        <fullName evidence="2">NERD domain-containing protein</fullName>
    </submittedName>
</protein>
<dbReference type="RefSeq" id="WP_167831121.1">
    <property type="nucleotide sequence ID" value="NZ_JAAVUM010000002.1"/>
</dbReference>
<dbReference type="PROSITE" id="PS50965">
    <property type="entry name" value="NERD"/>
    <property type="match status" value="1"/>
</dbReference>
<proteinExistence type="predicted"/>
<comment type="caution">
    <text evidence="2">The sequence shown here is derived from an EMBL/GenBank/DDBJ whole genome shotgun (WGS) entry which is preliminary data.</text>
</comment>
<dbReference type="AlphaFoldDB" id="A0A846T7L4"/>
<gene>
    <name evidence="2" type="ORF">GWK17_03910</name>
</gene>